<dbReference type="SFLD" id="SFLDF00045">
    <property type="entry name" value="2-haloacid_dehalogenase"/>
    <property type="match status" value="1"/>
</dbReference>
<dbReference type="EC" id="3.8.1.2" evidence="3"/>
<keyword evidence="2 3" id="KW-0378">Hydrolase</keyword>
<comment type="caution">
    <text evidence="4">The sequence shown here is derived from an EMBL/GenBank/DDBJ whole genome shotgun (WGS) entry which is preliminary data.</text>
</comment>
<dbReference type="Gene3D" id="1.10.150.240">
    <property type="entry name" value="Putative phosphatase, domain 2"/>
    <property type="match status" value="1"/>
</dbReference>
<dbReference type="SFLD" id="SFLDS00003">
    <property type="entry name" value="Haloacid_Dehalogenase"/>
    <property type="match status" value="1"/>
</dbReference>
<dbReference type="NCBIfam" id="TIGR01493">
    <property type="entry name" value="HAD-SF-IA-v2"/>
    <property type="match status" value="1"/>
</dbReference>
<dbReference type="Pfam" id="PF00702">
    <property type="entry name" value="Hydrolase"/>
    <property type="match status" value="1"/>
</dbReference>
<accession>A0A4Q0MIZ9</accession>
<organism evidence="4 5">
    <name type="scientific">Hansschlegelia zhihuaiae</name>
    <dbReference type="NCBI Taxonomy" id="405005"/>
    <lineage>
        <taxon>Bacteria</taxon>
        <taxon>Pseudomonadati</taxon>
        <taxon>Pseudomonadota</taxon>
        <taxon>Alphaproteobacteria</taxon>
        <taxon>Hyphomicrobiales</taxon>
        <taxon>Methylopilaceae</taxon>
        <taxon>Hansschlegelia</taxon>
    </lineage>
</organism>
<dbReference type="RefSeq" id="WP_128777777.1">
    <property type="nucleotide sequence ID" value="NZ_RYFI01000011.1"/>
</dbReference>
<evidence type="ECO:0000256" key="2">
    <source>
        <dbReference type="ARBA" id="ARBA00022801"/>
    </source>
</evidence>
<comment type="function">
    <text evidence="3">Catalyzes the hydrolytic dehalogenation of small (S)-2-haloalkanoic acids to yield the corresponding (R)-2-hydroxyalkanoic acids.</text>
</comment>
<dbReference type="Gene3D" id="3.40.50.1000">
    <property type="entry name" value="HAD superfamily/HAD-like"/>
    <property type="match status" value="1"/>
</dbReference>
<name>A0A4Q0MIZ9_9HYPH</name>
<protein>
    <recommendedName>
        <fullName evidence="3">(S)-2-haloacid dehalogenase</fullName>
        <ecNumber evidence="3">3.8.1.2</ecNumber>
    </recommendedName>
    <alternativeName>
        <fullName evidence="3">2-haloalkanoic acid dehalogenase</fullName>
    </alternativeName>
    <alternativeName>
        <fullName evidence="3">Halocarboxylic acid halidohydrolase</fullName>
    </alternativeName>
    <alternativeName>
        <fullName evidence="3">L-2-haloacid dehalogenase</fullName>
    </alternativeName>
</protein>
<reference evidence="4 5" key="1">
    <citation type="submission" date="2018-12" db="EMBL/GenBank/DDBJ databases">
        <title>bacterium Hansschlegelia zhihuaiae S113.</title>
        <authorList>
            <person name="He J."/>
        </authorList>
    </citation>
    <scope>NUCLEOTIDE SEQUENCE [LARGE SCALE GENOMIC DNA]</scope>
    <source>
        <strain evidence="4 5">S 113</strain>
    </source>
</reference>
<dbReference type="InterPro" id="IPR023214">
    <property type="entry name" value="HAD_sf"/>
</dbReference>
<gene>
    <name evidence="4" type="ORF">EK403_12240</name>
</gene>
<comment type="similarity">
    <text evidence="1 3">Belongs to the HAD-like hydrolase superfamily. S-2-haloalkanoic acid dehalogenase family.</text>
</comment>
<dbReference type="NCBIfam" id="TIGR01428">
    <property type="entry name" value="HAD_type_II"/>
    <property type="match status" value="1"/>
</dbReference>
<dbReference type="Proteomes" id="UP000289708">
    <property type="component" value="Unassembled WGS sequence"/>
</dbReference>
<evidence type="ECO:0000313" key="4">
    <source>
        <dbReference type="EMBL" id="RXF72916.1"/>
    </source>
</evidence>
<dbReference type="PRINTS" id="PR00413">
    <property type="entry name" value="HADHALOGNASE"/>
</dbReference>
<dbReference type="InterPro" id="IPR023198">
    <property type="entry name" value="PGP-like_dom2"/>
</dbReference>
<dbReference type="CDD" id="cd02588">
    <property type="entry name" value="HAD_L2-DEX"/>
    <property type="match status" value="1"/>
</dbReference>
<dbReference type="InterPro" id="IPR006328">
    <property type="entry name" value="2-HAD"/>
</dbReference>
<evidence type="ECO:0000313" key="5">
    <source>
        <dbReference type="Proteomes" id="UP000289708"/>
    </source>
</evidence>
<dbReference type="SFLD" id="SFLDG01135">
    <property type="entry name" value="C1.5.6:_HAD__Beta-PGM__Phospha"/>
    <property type="match status" value="1"/>
</dbReference>
<dbReference type="PANTHER" id="PTHR43316">
    <property type="entry name" value="HYDROLASE, HALOACID DELAHOGENASE-RELATED"/>
    <property type="match status" value="1"/>
</dbReference>
<dbReference type="EMBL" id="RYFI01000011">
    <property type="protein sequence ID" value="RXF72916.1"/>
    <property type="molecule type" value="Genomic_DNA"/>
</dbReference>
<dbReference type="GO" id="GO:0018784">
    <property type="term" value="F:(S)-2-haloacid dehalogenase activity"/>
    <property type="evidence" value="ECO:0007669"/>
    <property type="project" value="UniProtKB-UniRule"/>
</dbReference>
<comment type="catalytic activity">
    <reaction evidence="3">
        <text>an (S)-2-haloacid + H2O = a (2R)-2-hydroxycarboxylate + a halide anion + H(+)</text>
        <dbReference type="Rhea" id="RHEA:11192"/>
        <dbReference type="ChEBI" id="CHEBI:15377"/>
        <dbReference type="ChEBI" id="CHEBI:15378"/>
        <dbReference type="ChEBI" id="CHEBI:16042"/>
        <dbReference type="ChEBI" id="CHEBI:58314"/>
        <dbReference type="ChEBI" id="CHEBI:137405"/>
        <dbReference type="EC" id="3.8.1.2"/>
    </reaction>
</comment>
<dbReference type="InterPro" id="IPR051540">
    <property type="entry name" value="S-2-haloacid_dehalogenase"/>
</dbReference>
<evidence type="ECO:0000256" key="1">
    <source>
        <dbReference type="ARBA" id="ARBA00008106"/>
    </source>
</evidence>
<keyword evidence="5" id="KW-1185">Reference proteome</keyword>
<dbReference type="SFLD" id="SFLDG01129">
    <property type="entry name" value="C1.5:_HAD__Beta-PGM__Phosphata"/>
    <property type="match status" value="1"/>
</dbReference>
<dbReference type="InterPro" id="IPR006439">
    <property type="entry name" value="HAD-SF_hydro_IA"/>
</dbReference>
<dbReference type="AlphaFoldDB" id="A0A4Q0MIZ9"/>
<dbReference type="InterPro" id="IPR036412">
    <property type="entry name" value="HAD-like_sf"/>
</dbReference>
<proteinExistence type="inferred from homology"/>
<sequence length="225" mass="24546">MSEGPGAKVYVFDAYGTLFDVHSAVARHRETIGPSADRLSELWRTKQLEYSWVRSLAGRYRDFWSLTEDALDFAAAKIGGIAPEARATLLDAYRALDAYPEIREVLGELKAQGASIAILSNGSPAMLDAGVSAAGIGDLLDDVLSVDELEVFKTDPRTYALVTRRFGVTAEDVSFQSSNRWDIAGAKAFGFRCAWINRAGAPDEYAELTPDRTLCDLRGLLDASE</sequence>
<evidence type="ECO:0000256" key="3">
    <source>
        <dbReference type="RuleBase" id="RU368077"/>
    </source>
</evidence>
<dbReference type="SUPFAM" id="SSF56784">
    <property type="entry name" value="HAD-like"/>
    <property type="match status" value="1"/>
</dbReference>
<dbReference type="PANTHER" id="PTHR43316:SF3">
    <property type="entry name" value="HALOACID DEHALOGENASE, TYPE II (AFU_ORTHOLOGUE AFUA_2G07750)-RELATED"/>
    <property type="match status" value="1"/>
</dbReference>
<dbReference type="OrthoDB" id="7989657at2"/>